<dbReference type="InterPro" id="IPR036116">
    <property type="entry name" value="FN3_sf"/>
</dbReference>
<keyword evidence="3" id="KW-1015">Disulfide bond</keyword>
<sequence length="816" mass="90617">MVQRVLGVPYICLTVLFLPLIQGVEILDPGQVVYHETKTNGVVGRGVILECGPTLPDVYIWGFTQPGTDTIRAVVYNFGKGPKIQKLANDLGDLTVISNSASLSIEKLLLAAEGVYTCQALYDTPEGAKLYYYYVFLHVLVPVTKPYIVMSDSSPVEGTSVTMRCGLENGTGPINYIWEQESRESQLTIMAEIYDDNRFNVTDVNRNHTGWYRCLASNLVNQQRSDRIWLDIIFGPDQPQIDVTPYSVTERGYSALEKETVSLLCQASSNPPSQYVWFYNNSQVYTGPQFTITKVLRMHTGHYACLAQNTYLNTRSRKTITLTVYYPPDGAPTCSILPVSNYTDLALRCTWEGGIPAASLRWTPYVFGQESEGFTNITKIQKGEETANNTVFLCQGSHIASNEIKSCSARTWMPSGEPKCSAYATRNNEYLMLSCSWEGGFPRALVWWASSSGDMQGTSEENANILVLRSSATYSGKAFICHAKHPLTKETKQCALKLEAPVLVTQRSVMSVYEGSDVQLTCILSRNYPVTEITWYNNLKQHVNEIPKKYVLERAAAWTNLTVRETDSETDSGQYWCSATNAVGGAEIPIMLMVKRYPMPPNISISRIIYNSRQRTDVDLEWQLQTDGDLTGFFIERQRLPEPVKKRNGGLPWQKLVDLEPDSRSFQISNLDPLGSYAFRITAINHRTIGNPSEIKSPADPPFNAYPAVIGAAIGGMIIATIITVLLFMYVVRNRNNNPRLHDLIFGRQNSQSRENINFPEDEVPGTAEGEIGTGQPSSSVSPAASMALPRPSATPTNLPPGEEPVNVTITVMASS</sequence>
<keyword evidence="7" id="KW-0812">Transmembrane</keyword>
<feature type="transmembrane region" description="Helical" evidence="7">
    <location>
        <begin position="705"/>
        <end position="732"/>
    </location>
</feature>
<evidence type="ECO:0008006" key="13">
    <source>
        <dbReference type="Google" id="ProtNLM"/>
    </source>
</evidence>
<dbReference type="InterPro" id="IPR052598">
    <property type="entry name" value="IgSF_CEA-related"/>
</dbReference>
<dbReference type="InterPro" id="IPR013783">
    <property type="entry name" value="Ig-like_fold"/>
</dbReference>
<dbReference type="SUPFAM" id="SSF48726">
    <property type="entry name" value="Immunoglobulin"/>
    <property type="match status" value="5"/>
</dbReference>
<evidence type="ECO:0000256" key="7">
    <source>
        <dbReference type="SAM" id="Phobius"/>
    </source>
</evidence>
<feature type="region of interest" description="Disordered" evidence="6">
    <location>
        <begin position="753"/>
        <end position="816"/>
    </location>
</feature>
<dbReference type="InterPro" id="IPR003961">
    <property type="entry name" value="FN3_dom"/>
</dbReference>
<dbReference type="Proteomes" id="UP001479290">
    <property type="component" value="Unassembled WGS sequence"/>
</dbReference>
<feature type="signal peptide" evidence="8">
    <location>
        <begin position="1"/>
        <end position="23"/>
    </location>
</feature>
<dbReference type="Pfam" id="PF13927">
    <property type="entry name" value="Ig_3"/>
    <property type="match status" value="1"/>
</dbReference>
<reference evidence="11 12" key="1">
    <citation type="submission" date="2024-05" db="EMBL/GenBank/DDBJ databases">
        <title>A high-quality chromosomal-level genome assembly of Topmouth culter (Culter alburnus).</title>
        <authorList>
            <person name="Zhao H."/>
        </authorList>
    </citation>
    <scope>NUCLEOTIDE SEQUENCE [LARGE SCALE GENOMIC DNA]</scope>
    <source>
        <strain evidence="11">CATC2023</strain>
        <tissue evidence="11">Muscle</tissue>
    </source>
</reference>
<feature type="domain" description="Ig-like" evidence="9">
    <location>
        <begin position="239"/>
        <end position="321"/>
    </location>
</feature>
<gene>
    <name evidence="11" type="ORF">ABG768_015275</name>
</gene>
<proteinExistence type="predicted"/>
<dbReference type="Pfam" id="PF13895">
    <property type="entry name" value="Ig_2"/>
    <property type="match status" value="1"/>
</dbReference>
<evidence type="ECO:0000256" key="4">
    <source>
        <dbReference type="ARBA" id="ARBA00023180"/>
    </source>
</evidence>
<accession>A0AAW1Z3F3</accession>
<dbReference type="Pfam" id="PF07679">
    <property type="entry name" value="I-set"/>
    <property type="match status" value="1"/>
</dbReference>
<dbReference type="PROSITE" id="PS50835">
    <property type="entry name" value="IG_LIKE"/>
    <property type="match status" value="5"/>
</dbReference>
<evidence type="ECO:0000256" key="6">
    <source>
        <dbReference type="SAM" id="MobiDB-lite"/>
    </source>
</evidence>
<keyword evidence="12" id="KW-1185">Reference proteome</keyword>
<feature type="domain" description="Ig-like" evidence="9">
    <location>
        <begin position="418"/>
        <end position="497"/>
    </location>
</feature>
<keyword evidence="5" id="KW-0393">Immunoglobulin domain</keyword>
<feature type="domain" description="Ig-like" evidence="9">
    <location>
        <begin position="146"/>
        <end position="225"/>
    </location>
</feature>
<keyword evidence="7" id="KW-1133">Transmembrane helix</keyword>
<evidence type="ECO:0000256" key="2">
    <source>
        <dbReference type="ARBA" id="ARBA00022737"/>
    </source>
</evidence>
<dbReference type="PANTHER" id="PTHR44337">
    <property type="entry name" value="CARCINOEMBRYONIC ANTIGEN-RELATED CELL ADHESION MOLECULE 8"/>
    <property type="match status" value="1"/>
</dbReference>
<evidence type="ECO:0000313" key="11">
    <source>
        <dbReference type="EMBL" id="KAK9955393.1"/>
    </source>
</evidence>
<feature type="chain" id="PRO_5043901202" description="V-set and immunoglobulin domain-containing protein 10-like 2" evidence="8">
    <location>
        <begin position="24"/>
        <end position="816"/>
    </location>
</feature>
<dbReference type="SUPFAM" id="SSF49265">
    <property type="entry name" value="Fibronectin type III"/>
    <property type="match status" value="1"/>
</dbReference>
<dbReference type="PANTHER" id="PTHR44337:SF23">
    <property type="entry name" value="V-SET AND IMMUNOGLOBULIN DOMAIN CONTAINING 10 LIKE 2"/>
    <property type="match status" value="1"/>
</dbReference>
<dbReference type="Gene3D" id="2.60.40.10">
    <property type="entry name" value="Immunoglobulins"/>
    <property type="match status" value="6"/>
</dbReference>
<evidence type="ECO:0000256" key="1">
    <source>
        <dbReference type="ARBA" id="ARBA00022729"/>
    </source>
</evidence>
<keyword evidence="1 8" id="KW-0732">Signal</keyword>
<name>A0AAW1Z3F3_CULAL</name>
<dbReference type="CDD" id="cd00096">
    <property type="entry name" value="Ig"/>
    <property type="match status" value="1"/>
</dbReference>
<evidence type="ECO:0000259" key="9">
    <source>
        <dbReference type="PROSITE" id="PS50835"/>
    </source>
</evidence>
<feature type="domain" description="Ig-like" evidence="9">
    <location>
        <begin position="501"/>
        <end position="593"/>
    </location>
</feature>
<dbReference type="CDD" id="cd00063">
    <property type="entry name" value="FN3"/>
    <property type="match status" value="1"/>
</dbReference>
<evidence type="ECO:0000313" key="12">
    <source>
        <dbReference type="Proteomes" id="UP001479290"/>
    </source>
</evidence>
<dbReference type="InterPro" id="IPR003598">
    <property type="entry name" value="Ig_sub2"/>
</dbReference>
<organism evidence="11 12">
    <name type="scientific">Culter alburnus</name>
    <name type="common">Topmouth culter</name>
    <dbReference type="NCBI Taxonomy" id="194366"/>
    <lineage>
        <taxon>Eukaryota</taxon>
        <taxon>Metazoa</taxon>
        <taxon>Chordata</taxon>
        <taxon>Craniata</taxon>
        <taxon>Vertebrata</taxon>
        <taxon>Euteleostomi</taxon>
        <taxon>Actinopterygii</taxon>
        <taxon>Neopterygii</taxon>
        <taxon>Teleostei</taxon>
        <taxon>Ostariophysi</taxon>
        <taxon>Cypriniformes</taxon>
        <taxon>Xenocyprididae</taxon>
        <taxon>Xenocypridinae</taxon>
        <taxon>Culter</taxon>
    </lineage>
</organism>
<dbReference type="InterPro" id="IPR013098">
    <property type="entry name" value="Ig_I-set"/>
</dbReference>
<protein>
    <recommendedName>
        <fullName evidence="13">V-set and immunoglobulin domain-containing protein 10-like 2</fullName>
    </recommendedName>
</protein>
<comment type="caution">
    <text evidence="11">The sequence shown here is derived from an EMBL/GenBank/DDBJ whole genome shotgun (WGS) entry which is preliminary data.</text>
</comment>
<dbReference type="InterPro" id="IPR007110">
    <property type="entry name" value="Ig-like_dom"/>
</dbReference>
<dbReference type="Pfam" id="PF00041">
    <property type="entry name" value="fn3"/>
    <property type="match status" value="1"/>
</dbReference>
<dbReference type="SMART" id="SM00409">
    <property type="entry name" value="IG"/>
    <property type="match status" value="4"/>
</dbReference>
<feature type="domain" description="Ig-like" evidence="9">
    <location>
        <begin position="332"/>
        <end position="405"/>
    </location>
</feature>
<evidence type="ECO:0000256" key="3">
    <source>
        <dbReference type="ARBA" id="ARBA00023157"/>
    </source>
</evidence>
<dbReference type="InterPro" id="IPR003599">
    <property type="entry name" value="Ig_sub"/>
</dbReference>
<feature type="compositionally biased region" description="Low complexity" evidence="6">
    <location>
        <begin position="777"/>
        <end position="790"/>
    </location>
</feature>
<keyword evidence="7" id="KW-0472">Membrane</keyword>
<dbReference type="InterPro" id="IPR036179">
    <property type="entry name" value="Ig-like_dom_sf"/>
</dbReference>
<keyword evidence="2" id="KW-0677">Repeat</keyword>
<dbReference type="EMBL" id="JAWDJR010000021">
    <property type="protein sequence ID" value="KAK9955393.1"/>
    <property type="molecule type" value="Genomic_DNA"/>
</dbReference>
<evidence type="ECO:0000256" key="8">
    <source>
        <dbReference type="SAM" id="SignalP"/>
    </source>
</evidence>
<keyword evidence="4" id="KW-0325">Glycoprotein</keyword>
<dbReference type="AlphaFoldDB" id="A0AAW1Z3F3"/>
<feature type="domain" description="Fibronectin type-III" evidence="10">
    <location>
        <begin position="599"/>
        <end position="703"/>
    </location>
</feature>
<evidence type="ECO:0000259" key="10">
    <source>
        <dbReference type="PROSITE" id="PS50853"/>
    </source>
</evidence>
<dbReference type="PROSITE" id="PS50853">
    <property type="entry name" value="FN3"/>
    <property type="match status" value="1"/>
</dbReference>
<evidence type="ECO:0000256" key="5">
    <source>
        <dbReference type="ARBA" id="ARBA00023319"/>
    </source>
</evidence>
<dbReference type="SMART" id="SM00408">
    <property type="entry name" value="IGc2"/>
    <property type="match status" value="3"/>
</dbReference>